<dbReference type="PROSITE" id="PS51833">
    <property type="entry name" value="HDOD"/>
    <property type="match status" value="1"/>
</dbReference>
<dbReference type="Gene3D" id="1.10.510.10">
    <property type="entry name" value="Transferase(Phosphotransferase) domain 1"/>
    <property type="match status" value="1"/>
</dbReference>
<dbReference type="InterPro" id="IPR052340">
    <property type="entry name" value="RNase_Y/CdgJ"/>
</dbReference>
<dbReference type="EMBL" id="CP054143">
    <property type="protein sequence ID" value="QKJ67674.1"/>
    <property type="molecule type" value="Genomic_DNA"/>
</dbReference>
<dbReference type="Pfam" id="PF00069">
    <property type="entry name" value="Pkinase"/>
    <property type="match status" value="1"/>
</dbReference>
<name>A0A6M8SU85_9NEIS</name>
<evidence type="ECO:0000259" key="2">
    <source>
        <dbReference type="PROSITE" id="PS51833"/>
    </source>
</evidence>
<dbReference type="Gene3D" id="3.30.450.40">
    <property type="match status" value="1"/>
</dbReference>
<feature type="domain" description="Protein kinase" evidence="1">
    <location>
        <begin position="9"/>
        <end position="248"/>
    </location>
</feature>
<feature type="domain" description="HDOD" evidence="2">
    <location>
        <begin position="278"/>
        <end position="473"/>
    </location>
</feature>
<dbReference type="Gene3D" id="1.10.3210.10">
    <property type="entry name" value="Hypothetical protein af1432"/>
    <property type="match status" value="1"/>
</dbReference>
<dbReference type="InterPro" id="IPR000719">
    <property type="entry name" value="Prot_kinase_dom"/>
</dbReference>
<gene>
    <name evidence="3" type="ORF">HQN60_13655</name>
</gene>
<keyword evidence="4" id="KW-1185">Reference proteome</keyword>
<dbReference type="Gene3D" id="3.30.200.20">
    <property type="entry name" value="Phosphorylase Kinase, domain 1"/>
    <property type="match status" value="1"/>
</dbReference>
<dbReference type="GO" id="GO:0005524">
    <property type="term" value="F:ATP binding"/>
    <property type="evidence" value="ECO:0007669"/>
    <property type="project" value="InterPro"/>
</dbReference>
<proteinExistence type="predicted"/>
<dbReference type="Proteomes" id="UP000504844">
    <property type="component" value="Chromosome"/>
</dbReference>
<dbReference type="Pfam" id="PF08668">
    <property type="entry name" value="HDOD"/>
    <property type="match status" value="1"/>
</dbReference>
<evidence type="ECO:0000313" key="4">
    <source>
        <dbReference type="Proteomes" id="UP000504844"/>
    </source>
</evidence>
<dbReference type="PANTHER" id="PTHR33525">
    <property type="match status" value="1"/>
</dbReference>
<reference evidence="3 4" key="1">
    <citation type="submission" date="2020-05" db="EMBL/GenBank/DDBJ databases">
        <title>Complete genome sequence of Deefgea sp. D17.</title>
        <authorList>
            <person name="Bae J.-W."/>
            <person name="Han J.E."/>
        </authorList>
    </citation>
    <scope>NUCLEOTIDE SEQUENCE [LARGE SCALE GENOMIC DNA]</scope>
    <source>
        <strain evidence="3 4">D17</strain>
    </source>
</reference>
<dbReference type="InterPro" id="IPR029016">
    <property type="entry name" value="GAF-like_dom_sf"/>
</dbReference>
<sequence length="764" mass="84341">MKSFANGRFIVEKKLGQGQQGLVYLVNDTQQQRRVALKVLHSHAIEQLQSAQILSQFNHPNMVSLYEILVDQGHPCVVFEWIEGQTMVEYLQSTGPVSPVVAVQWMLCVLDGVGAAAQLGVTVQGSVLHNVFLNASGQVKLMDFTISPGILNGDAALLSEAIGRQVDSQSAVVFAYGLMLYQLLSGQYLTPDALPEVLTAIASGMLSSTHDVAIDPQLNHLLMMALCEGEQPAYADIGALQTALSAWLLSSEGQHAHAAQRNSTFDFLLRRMRHTADFPSLSQTISAINKLNDVEGERLQNLSSVILQDFSLTNKLLKMVNSATYGQFGGSISTISRAIVILGFDTVRNLAITILLFEHMQNKGQAERLREAVLQSFFGGILARELGVKSAWRDVEELLICGVFQHLGRLLTLYYFHEESLEINKREQQNQESESVAAEAVLGITYRELAALVMHTWHFPERITQSLRELPSVRHVPQNQADRLRVFANLSSDLLPLVGMSGKASTTHLQQVAQRYAGAVAFKEAAYHEVLRSAAQQYLSYLSILGVDIQGSVFARSIKKLVMHGDIPTEGVEVDGMQAAAIRLQEPASTPNAAASLAAGVQDITNTMVGEFKLNDVLRMILETMYRSVGFERVLFCTRDIKSAGMVARFGFGTEIERILPQFQFKLEPVLDVFQWVIAQQADVLVEDINAKNITDRIPAWYRALVPAQTLIVFPLVLDKKTIGLFYADKCQAQSLVIAPEQLNLLKTLRNQAILAIKQKQLSG</sequence>
<dbReference type="SUPFAM" id="SSF56112">
    <property type="entry name" value="Protein kinase-like (PK-like)"/>
    <property type="match status" value="1"/>
</dbReference>
<dbReference type="InterPro" id="IPR013976">
    <property type="entry name" value="HDOD"/>
</dbReference>
<dbReference type="PROSITE" id="PS50011">
    <property type="entry name" value="PROTEIN_KINASE_DOM"/>
    <property type="match status" value="1"/>
</dbReference>
<accession>A0A6M8SU85</accession>
<protein>
    <submittedName>
        <fullName evidence="3">HDOD domain-containing protein</fullName>
    </submittedName>
</protein>
<dbReference type="SUPFAM" id="SSF109604">
    <property type="entry name" value="HD-domain/PDEase-like"/>
    <property type="match status" value="1"/>
</dbReference>
<dbReference type="SUPFAM" id="SSF55781">
    <property type="entry name" value="GAF domain-like"/>
    <property type="match status" value="1"/>
</dbReference>
<dbReference type="InterPro" id="IPR011009">
    <property type="entry name" value="Kinase-like_dom_sf"/>
</dbReference>
<evidence type="ECO:0000259" key="1">
    <source>
        <dbReference type="PROSITE" id="PS50011"/>
    </source>
</evidence>
<organism evidence="3 4">
    <name type="scientific">Deefgea piscis</name>
    <dbReference type="NCBI Taxonomy" id="2739061"/>
    <lineage>
        <taxon>Bacteria</taxon>
        <taxon>Pseudomonadati</taxon>
        <taxon>Pseudomonadota</taxon>
        <taxon>Betaproteobacteria</taxon>
        <taxon>Neisseriales</taxon>
        <taxon>Chitinibacteraceae</taxon>
        <taxon>Deefgea</taxon>
    </lineage>
</organism>
<dbReference type="RefSeq" id="WP_173534175.1">
    <property type="nucleotide sequence ID" value="NZ_CP054143.1"/>
</dbReference>
<evidence type="ECO:0000313" key="3">
    <source>
        <dbReference type="EMBL" id="QKJ67674.1"/>
    </source>
</evidence>
<dbReference type="AlphaFoldDB" id="A0A6M8SU85"/>
<dbReference type="GO" id="GO:0004672">
    <property type="term" value="F:protein kinase activity"/>
    <property type="evidence" value="ECO:0007669"/>
    <property type="project" value="InterPro"/>
</dbReference>
<dbReference type="PANTHER" id="PTHR33525:SF4">
    <property type="entry name" value="CYCLIC DI-GMP PHOSPHODIESTERASE CDGJ"/>
    <property type="match status" value="1"/>
</dbReference>
<dbReference type="KEGG" id="dee:HQN60_13655"/>